<feature type="active site" description="Proton acceptor" evidence="8">
    <location>
        <position position="286"/>
    </location>
</feature>
<dbReference type="EC" id="2.7.7.108" evidence="8"/>
<dbReference type="EMBL" id="BMWW01000009">
    <property type="protein sequence ID" value="GGZ04551.1"/>
    <property type="molecule type" value="Genomic_DNA"/>
</dbReference>
<dbReference type="GO" id="GO:0000287">
    <property type="term" value="F:magnesium ion binding"/>
    <property type="evidence" value="ECO:0007669"/>
    <property type="project" value="UniProtKB-UniRule"/>
</dbReference>
<dbReference type="EMBL" id="CP038026">
    <property type="protein sequence ID" value="QBQ35264.1"/>
    <property type="molecule type" value="Genomic_DNA"/>
</dbReference>
<feature type="binding site" evidence="8">
    <location>
        <position position="287"/>
    </location>
    <ligand>
        <name>Mg(2+)</name>
        <dbReference type="ChEBI" id="CHEBI:18420"/>
    </ligand>
</feature>
<feature type="binding site" evidence="8">
    <location>
        <position position="296"/>
    </location>
    <ligand>
        <name>Mg(2+)</name>
        <dbReference type="ChEBI" id="CHEBI:18420"/>
    </ligand>
</feature>
<reference evidence="10 11" key="2">
    <citation type="submission" date="2019-03" db="EMBL/GenBank/DDBJ databases">
        <title>Draft Genome Sequences of Six Type Strains of the Genus Massilia.</title>
        <authorList>
            <person name="Miess H."/>
            <person name="Frediansyhah A."/>
            <person name="Gross H."/>
        </authorList>
    </citation>
    <scope>NUCLEOTIDE SEQUENCE [LARGE SCALE GENOMIC DNA]</scope>
    <source>
        <strain evidence="10 11">DSM 17505</strain>
    </source>
</reference>
<dbReference type="GO" id="GO:0030145">
    <property type="term" value="F:manganese ion binding"/>
    <property type="evidence" value="ECO:0007669"/>
    <property type="project" value="UniProtKB-UniRule"/>
</dbReference>
<proteinExistence type="inferred from homology"/>
<dbReference type="InterPro" id="IPR003846">
    <property type="entry name" value="SelO"/>
</dbReference>
<organism evidence="9 12">
    <name type="scientific">Pseudoduganella plicata</name>
    <dbReference type="NCBI Taxonomy" id="321984"/>
    <lineage>
        <taxon>Bacteria</taxon>
        <taxon>Pseudomonadati</taxon>
        <taxon>Pseudomonadota</taxon>
        <taxon>Betaproteobacteria</taxon>
        <taxon>Burkholderiales</taxon>
        <taxon>Oxalobacteraceae</taxon>
        <taxon>Telluria group</taxon>
        <taxon>Pseudoduganella</taxon>
    </lineage>
</organism>
<evidence type="ECO:0000313" key="11">
    <source>
        <dbReference type="Proteomes" id="UP000294359"/>
    </source>
</evidence>
<keyword evidence="8" id="KW-0464">Manganese</keyword>
<keyword evidence="4 8" id="KW-0479">Metal-binding</keyword>
<feature type="binding site" evidence="8">
    <location>
        <position position="217"/>
    </location>
    <ligand>
        <name>ATP</name>
        <dbReference type="ChEBI" id="CHEBI:30616"/>
    </ligand>
</feature>
<comment type="function">
    <text evidence="8">Nucleotidyltransferase involved in the post-translational modification of proteins. It can catalyze the addition of adenosine monophosphate (AMP) or uridine monophosphate (UMP) to a protein, resulting in modifications known as AMPylation and UMPylation.</text>
</comment>
<feature type="binding site" evidence="8">
    <location>
        <position position="160"/>
    </location>
    <ligand>
        <name>ATP</name>
        <dbReference type="ChEBI" id="CHEBI:30616"/>
    </ligand>
</feature>
<feature type="binding site" evidence="8">
    <location>
        <position position="125"/>
    </location>
    <ligand>
        <name>ATP</name>
        <dbReference type="ChEBI" id="CHEBI:30616"/>
    </ligand>
</feature>
<feature type="binding site" evidence="8">
    <location>
        <position position="210"/>
    </location>
    <ligand>
        <name>ATP</name>
        <dbReference type="ChEBI" id="CHEBI:30616"/>
    </ligand>
</feature>
<feature type="binding site" evidence="8">
    <location>
        <position position="159"/>
    </location>
    <ligand>
        <name>ATP</name>
        <dbReference type="ChEBI" id="CHEBI:30616"/>
    </ligand>
</feature>
<evidence type="ECO:0000256" key="3">
    <source>
        <dbReference type="ARBA" id="ARBA00022695"/>
    </source>
</evidence>
<dbReference type="Proteomes" id="UP000294359">
    <property type="component" value="Chromosome"/>
</dbReference>
<evidence type="ECO:0000256" key="7">
    <source>
        <dbReference type="ARBA" id="ARBA00022842"/>
    </source>
</evidence>
<evidence type="ECO:0000256" key="4">
    <source>
        <dbReference type="ARBA" id="ARBA00022723"/>
    </source>
</evidence>
<dbReference type="PANTHER" id="PTHR32057">
    <property type="entry name" value="PROTEIN ADENYLYLTRANSFERASE SELO, MITOCHONDRIAL"/>
    <property type="match status" value="1"/>
</dbReference>
<evidence type="ECO:0000256" key="5">
    <source>
        <dbReference type="ARBA" id="ARBA00022741"/>
    </source>
</evidence>
<evidence type="ECO:0000256" key="1">
    <source>
        <dbReference type="ARBA" id="ARBA00009747"/>
    </source>
</evidence>
<evidence type="ECO:0000256" key="6">
    <source>
        <dbReference type="ARBA" id="ARBA00022840"/>
    </source>
</evidence>
<protein>
    <recommendedName>
        <fullName evidence="8">Protein nucleotidyltransferase YdiU</fullName>
        <ecNumber evidence="8">2.7.7.-</ecNumber>
    </recommendedName>
    <alternativeName>
        <fullName evidence="8">Protein adenylyltransferase YdiU</fullName>
        <ecNumber evidence="8">2.7.7.108</ecNumber>
    </alternativeName>
    <alternativeName>
        <fullName evidence="8">Protein uridylyltransferase YdiU</fullName>
        <ecNumber evidence="8">2.7.7.-</ecNumber>
    </alternativeName>
</protein>
<sequence>MTFDVALQHPRPFAPAAAAFPPGALKSASLRNQPGKAIAAIALPLENSFASLPPDFYTRLMPTPLPAPYLVGISAPAARLIGLDPAQVDDDTVAVLAGSRVPERAQPVAAVYSGHQFGVWAGQLGDGRAMLLGDVATAEGPMELQWKGAGMTPYSRMGDGRAVLRSSIREFLCSEAMHALGIPTTRALSVAGSDQGVVRETIETAAVVIRMAPTFIRFGSFEHWFHRNNEGNLRILADYVIDRFYPALRDEDNPYAALLEEVTRRTARMIAHWQSVGFMHGVMNTDNMSILGQTLDYGPFGFMEAFNAQHICNHSDHQGRYSYAMQPQIGHWNCYALAQALVPLIGEVEETQAALDVYQGEFATTVDRLLHAKLGLNQLPEQADADRALLDSLFGILQANHADFTLFFRRLSGLQAGSNAGDEPLRDLFIDRPAFDAWAQQYRTRLLLEGSVDAERKAAMNAVNPKYVLRNYLAQGAIDKAQQKDFSEVARLLQVLQSPFDEQPENEQYAALPPDWAAELEVSCSS</sequence>
<comment type="catalytic activity">
    <reaction evidence="8">
        <text>L-seryl-[protein] + ATP = 3-O-(5'-adenylyl)-L-seryl-[protein] + diphosphate</text>
        <dbReference type="Rhea" id="RHEA:58120"/>
        <dbReference type="Rhea" id="RHEA-COMP:9863"/>
        <dbReference type="Rhea" id="RHEA-COMP:15073"/>
        <dbReference type="ChEBI" id="CHEBI:29999"/>
        <dbReference type="ChEBI" id="CHEBI:30616"/>
        <dbReference type="ChEBI" id="CHEBI:33019"/>
        <dbReference type="ChEBI" id="CHEBI:142516"/>
        <dbReference type="EC" id="2.7.7.108"/>
    </reaction>
</comment>
<keyword evidence="3 8" id="KW-0548">Nucleotidyltransferase</keyword>
<dbReference type="Pfam" id="PF02696">
    <property type="entry name" value="SelO"/>
    <property type="match status" value="1"/>
</dbReference>
<evidence type="ECO:0000256" key="2">
    <source>
        <dbReference type="ARBA" id="ARBA00022679"/>
    </source>
</evidence>
<feature type="binding site" evidence="8">
    <location>
        <position position="147"/>
    </location>
    <ligand>
        <name>ATP</name>
        <dbReference type="ChEBI" id="CHEBI:30616"/>
    </ligand>
</feature>
<dbReference type="EC" id="2.7.7.-" evidence="8"/>
<evidence type="ECO:0000256" key="8">
    <source>
        <dbReference type="HAMAP-Rule" id="MF_00692"/>
    </source>
</evidence>
<keyword evidence="6 8" id="KW-0067">ATP-binding</keyword>
<comment type="catalytic activity">
    <reaction evidence="8">
        <text>L-seryl-[protein] + UTP = O-(5'-uridylyl)-L-seryl-[protein] + diphosphate</text>
        <dbReference type="Rhea" id="RHEA:64604"/>
        <dbReference type="Rhea" id="RHEA-COMP:9863"/>
        <dbReference type="Rhea" id="RHEA-COMP:16635"/>
        <dbReference type="ChEBI" id="CHEBI:29999"/>
        <dbReference type="ChEBI" id="CHEBI:33019"/>
        <dbReference type="ChEBI" id="CHEBI:46398"/>
        <dbReference type="ChEBI" id="CHEBI:156051"/>
    </reaction>
</comment>
<name>A0A4P7BA33_9BURK</name>
<gene>
    <name evidence="8" type="primary">ydiU</name>
    <name evidence="8" type="synonym">selO</name>
    <name evidence="10" type="ORF">E1742_03075</name>
    <name evidence="9" type="ORF">GCM10007388_42650</name>
</gene>
<dbReference type="NCBIfam" id="NF000658">
    <property type="entry name" value="PRK00029.1"/>
    <property type="match status" value="1"/>
</dbReference>
<dbReference type="AlphaFoldDB" id="A0A4P7BA33"/>
<feature type="binding site" evidence="8">
    <location>
        <position position="128"/>
    </location>
    <ligand>
        <name>ATP</name>
        <dbReference type="ChEBI" id="CHEBI:30616"/>
    </ligand>
</feature>
<comment type="cofactor">
    <cofactor evidence="8">
        <name>Mg(2+)</name>
        <dbReference type="ChEBI" id="CHEBI:18420"/>
    </cofactor>
    <cofactor evidence="8">
        <name>Mn(2+)</name>
        <dbReference type="ChEBI" id="CHEBI:29035"/>
    </cofactor>
</comment>
<feature type="binding site" evidence="8">
    <location>
        <position position="127"/>
    </location>
    <ligand>
        <name>ATP</name>
        <dbReference type="ChEBI" id="CHEBI:30616"/>
    </ligand>
</feature>
<reference evidence="9" key="3">
    <citation type="submission" date="2022-12" db="EMBL/GenBank/DDBJ databases">
        <authorList>
            <person name="Sun Q."/>
            <person name="Kim S."/>
        </authorList>
    </citation>
    <scope>NUCLEOTIDE SEQUENCE</scope>
    <source>
        <strain evidence="9">KCTC 12344</strain>
    </source>
</reference>
<evidence type="ECO:0000313" key="12">
    <source>
        <dbReference type="Proteomes" id="UP000619512"/>
    </source>
</evidence>
<dbReference type="Proteomes" id="UP000619512">
    <property type="component" value="Unassembled WGS sequence"/>
</dbReference>
<dbReference type="OrthoDB" id="9776281at2"/>
<comment type="catalytic activity">
    <reaction evidence="8">
        <text>L-tyrosyl-[protein] + UTP = O-(5'-uridylyl)-L-tyrosyl-[protein] + diphosphate</text>
        <dbReference type="Rhea" id="RHEA:83887"/>
        <dbReference type="Rhea" id="RHEA-COMP:10136"/>
        <dbReference type="Rhea" id="RHEA-COMP:20238"/>
        <dbReference type="ChEBI" id="CHEBI:33019"/>
        <dbReference type="ChEBI" id="CHEBI:46398"/>
        <dbReference type="ChEBI" id="CHEBI:46858"/>
        <dbReference type="ChEBI" id="CHEBI:90602"/>
    </reaction>
</comment>
<comment type="catalytic activity">
    <reaction evidence="8">
        <text>L-threonyl-[protein] + ATP = 3-O-(5'-adenylyl)-L-threonyl-[protein] + diphosphate</text>
        <dbReference type="Rhea" id="RHEA:54292"/>
        <dbReference type="Rhea" id="RHEA-COMP:11060"/>
        <dbReference type="Rhea" id="RHEA-COMP:13847"/>
        <dbReference type="ChEBI" id="CHEBI:30013"/>
        <dbReference type="ChEBI" id="CHEBI:30616"/>
        <dbReference type="ChEBI" id="CHEBI:33019"/>
        <dbReference type="ChEBI" id="CHEBI:138113"/>
        <dbReference type="EC" id="2.7.7.108"/>
    </reaction>
</comment>
<reference evidence="9" key="1">
    <citation type="journal article" date="2014" name="Int. J. Syst. Evol. Microbiol.">
        <title>Complete genome sequence of Corynebacterium casei LMG S-19264T (=DSM 44701T), isolated from a smear-ripened cheese.</title>
        <authorList>
            <consortium name="US DOE Joint Genome Institute (JGI-PGF)"/>
            <person name="Walter F."/>
            <person name="Albersmeier A."/>
            <person name="Kalinowski J."/>
            <person name="Ruckert C."/>
        </authorList>
    </citation>
    <scope>NUCLEOTIDE SEQUENCE</scope>
    <source>
        <strain evidence="9">KCTC 12344</strain>
    </source>
</reference>
<feature type="binding site" evidence="8">
    <location>
        <position position="296"/>
    </location>
    <ligand>
        <name>ATP</name>
        <dbReference type="ChEBI" id="CHEBI:30616"/>
    </ligand>
</feature>
<accession>A0A4P7BA33</accession>
<keyword evidence="11" id="KW-1185">Reference proteome</keyword>
<dbReference type="HAMAP" id="MF_00692">
    <property type="entry name" value="SelO"/>
    <property type="match status" value="1"/>
</dbReference>
<comment type="catalytic activity">
    <reaction evidence="8">
        <text>L-histidyl-[protein] + UTP = N(tele)-(5'-uridylyl)-L-histidyl-[protein] + diphosphate</text>
        <dbReference type="Rhea" id="RHEA:83891"/>
        <dbReference type="Rhea" id="RHEA-COMP:9745"/>
        <dbReference type="Rhea" id="RHEA-COMP:20239"/>
        <dbReference type="ChEBI" id="CHEBI:29979"/>
        <dbReference type="ChEBI" id="CHEBI:33019"/>
        <dbReference type="ChEBI" id="CHEBI:46398"/>
        <dbReference type="ChEBI" id="CHEBI:233474"/>
    </reaction>
</comment>
<evidence type="ECO:0000313" key="10">
    <source>
        <dbReference type="EMBL" id="QBQ35264.1"/>
    </source>
</evidence>
<keyword evidence="7 8" id="KW-0460">Magnesium</keyword>
<keyword evidence="2 8" id="KW-0808">Transferase</keyword>
<evidence type="ECO:0000313" key="9">
    <source>
        <dbReference type="EMBL" id="GGZ04551.1"/>
    </source>
</evidence>
<comment type="similarity">
    <text evidence="1 8">Belongs to the SELO family.</text>
</comment>
<dbReference type="GO" id="GO:0070733">
    <property type="term" value="F:AMPylase activity"/>
    <property type="evidence" value="ECO:0007669"/>
    <property type="project" value="UniProtKB-EC"/>
</dbReference>
<dbReference type="PANTHER" id="PTHR32057:SF14">
    <property type="entry name" value="PROTEIN ADENYLYLTRANSFERASE SELO, MITOCHONDRIAL"/>
    <property type="match status" value="1"/>
</dbReference>
<comment type="catalytic activity">
    <reaction evidence="8">
        <text>L-tyrosyl-[protein] + ATP = O-(5'-adenylyl)-L-tyrosyl-[protein] + diphosphate</text>
        <dbReference type="Rhea" id="RHEA:54288"/>
        <dbReference type="Rhea" id="RHEA-COMP:10136"/>
        <dbReference type="Rhea" id="RHEA-COMP:13846"/>
        <dbReference type="ChEBI" id="CHEBI:30616"/>
        <dbReference type="ChEBI" id="CHEBI:33019"/>
        <dbReference type="ChEBI" id="CHEBI:46858"/>
        <dbReference type="ChEBI" id="CHEBI:83624"/>
        <dbReference type="EC" id="2.7.7.108"/>
    </reaction>
</comment>
<dbReference type="GO" id="GO:0005524">
    <property type="term" value="F:ATP binding"/>
    <property type="evidence" value="ECO:0007669"/>
    <property type="project" value="UniProtKB-UniRule"/>
</dbReference>
<keyword evidence="5 8" id="KW-0547">Nucleotide-binding</keyword>